<keyword evidence="2" id="KW-1185">Reference proteome</keyword>
<evidence type="ECO:0000313" key="2">
    <source>
        <dbReference type="Proteomes" id="UP000019486"/>
    </source>
</evidence>
<accession>W9GZE3</accession>
<organism evidence="1 2">
    <name type="scientific">Skermanella stibiiresistens SB22</name>
    <dbReference type="NCBI Taxonomy" id="1385369"/>
    <lineage>
        <taxon>Bacteria</taxon>
        <taxon>Pseudomonadati</taxon>
        <taxon>Pseudomonadota</taxon>
        <taxon>Alphaproteobacteria</taxon>
        <taxon>Rhodospirillales</taxon>
        <taxon>Azospirillaceae</taxon>
        <taxon>Skermanella</taxon>
    </lineage>
</organism>
<gene>
    <name evidence="1" type="ORF">N825_07965</name>
</gene>
<dbReference type="EMBL" id="AVFL01000013">
    <property type="protein sequence ID" value="EWY39300.1"/>
    <property type="molecule type" value="Genomic_DNA"/>
</dbReference>
<dbReference type="AlphaFoldDB" id="W9GZE3"/>
<comment type="caution">
    <text evidence="1">The sequence shown here is derived from an EMBL/GenBank/DDBJ whole genome shotgun (WGS) entry which is preliminary data.</text>
</comment>
<name>W9GZE3_9PROT</name>
<proteinExistence type="predicted"/>
<reference evidence="1 2" key="1">
    <citation type="submission" date="2013-08" db="EMBL/GenBank/DDBJ databases">
        <title>The genome sequence of Skermanella stibiiresistens.</title>
        <authorList>
            <person name="Zhu W."/>
            <person name="Wang G."/>
        </authorList>
    </citation>
    <scope>NUCLEOTIDE SEQUENCE [LARGE SCALE GENOMIC DNA]</scope>
    <source>
        <strain evidence="1 2">SB22</strain>
    </source>
</reference>
<evidence type="ECO:0000313" key="1">
    <source>
        <dbReference type="EMBL" id="EWY39300.1"/>
    </source>
</evidence>
<protein>
    <submittedName>
        <fullName evidence="1">Uncharacterized protein</fullName>
    </submittedName>
</protein>
<dbReference type="RefSeq" id="WP_037455139.1">
    <property type="nucleotide sequence ID" value="NZ_AVFL01000013.1"/>
</dbReference>
<dbReference type="Proteomes" id="UP000019486">
    <property type="component" value="Unassembled WGS sequence"/>
</dbReference>
<sequence>MIDDRGTLRARLDKLAALVDLARLSRSEEDRARVERSIHLVSWAFQAVARARRLDGDKTRQCEAAEIEATCRRIVAEARAAGLRISDNDRW</sequence>